<proteinExistence type="inferred from homology"/>
<evidence type="ECO:0000256" key="1">
    <source>
        <dbReference type="HAMAP-Rule" id="MF_00984"/>
    </source>
</evidence>
<evidence type="ECO:0000313" key="2">
    <source>
        <dbReference type="EMBL" id="APU67619.1"/>
    </source>
</evidence>
<dbReference type="InterPro" id="IPR012340">
    <property type="entry name" value="NA-bd_OB-fold"/>
</dbReference>
<dbReference type="PANTHER" id="PTHR10302:SF0">
    <property type="entry name" value="SINGLE-STRANDED DNA-BINDING PROTEIN, MITOCHONDRIAL"/>
    <property type="match status" value="1"/>
</dbReference>
<dbReference type="AlphaFoldDB" id="A0A1L7I1Y5"/>
<accession>A0A1L7I1Y5</accession>
<dbReference type="HAMAP" id="MF_00984">
    <property type="entry name" value="SSB"/>
    <property type="match status" value="1"/>
</dbReference>
<reference evidence="2 3" key="1">
    <citation type="submission" date="2016-07" db="EMBL/GenBank/DDBJ databases">
        <title>Multi-omics approach to identify versatile polysaccharide utilization systems of a marine flavobacterium Gramella flava.</title>
        <authorList>
            <person name="Tang K."/>
        </authorList>
    </citation>
    <scope>NUCLEOTIDE SEQUENCE [LARGE SCALE GENOMIC DNA]</scope>
    <source>
        <strain evidence="2 3">JLT2011</strain>
    </source>
</reference>
<dbReference type="KEGG" id="gfl:GRFL_0895"/>
<dbReference type="GO" id="GO:0009295">
    <property type="term" value="C:nucleoid"/>
    <property type="evidence" value="ECO:0007669"/>
    <property type="project" value="TreeGrafter"/>
</dbReference>
<gene>
    <name evidence="2" type="ORF">GRFL_0895</name>
</gene>
<keyword evidence="3" id="KW-1185">Reference proteome</keyword>
<comment type="subunit">
    <text evidence="1">Homotetramer.</text>
</comment>
<organism evidence="2 3">
    <name type="scientific">Christiangramia flava JLT2011</name>
    <dbReference type="NCBI Taxonomy" id="1229726"/>
    <lineage>
        <taxon>Bacteria</taxon>
        <taxon>Pseudomonadati</taxon>
        <taxon>Bacteroidota</taxon>
        <taxon>Flavobacteriia</taxon>
        <taxon>Flavobacteriales</taxon>
        <taxon>Flavobacteriaceae</taxon>
        <taxon>Christiangramia</taxon>
    </lineage>
</organism>
<dbReference type="InterPro" id="IPR000424">
    <property type="entry name" value="Primosome_PriB/ssb"/>
</dbReference>
<dbReference type="EMBL" id="CP016359">
    <property type="protein sequence ID" value="APU67619.1"/>
    <property type="molecule type" value="Genomic_DNA"/>
</dbReference>
<dbReference type="GO" id="GO:0006260">
    <property type="term" value="P:DNA replication"/>
    <property type="evidence" value="ECO:0007669"/>
    <property type="project" value="InterPro"/>
</dbReference>
<dbReference type="GO" id="GO:0003697">
    <property type="term" value="F:single-stranded DNA binding"/>
    <property type="evidence" value="ECO:0007669"/>
    <property type="project" value="UniProtKB-UniRule"/>
</dbReference>
<dbReference type="Proteomes" id="UP000186230">
    <property type="component" value="Chromosome"/>
</dbReference>
<keyword evidence="1 2" id="KW-0238">DNA-binding</keyword>
<dbReference type="SUPFAM" id="SSF50249">
    <property type="entry name" value="Nucleic acid-binding proteins"/>
    <property type="match status" value="1"/>
</dbReference>
<sequence length="151" mass="16728">MKSNSNSNRQIKSGKYKMGNAPDTISKSMFNINFLVMSTLRNNVQLIGNVGNTPEIKNLESGKKVVNFSLATNDFYRNSKGEKMQDTQWHNLVAWGKTAEIVEKYVSKGKEIAIDGKLTSRSYEAEDGTIKYVTEIVVSEILLLGGNSAAE</sequence>
<name>A0A1L7I1Y5_9FLAO</name>
<dbReference type="PROSITE" id="PS50935">
    <property type="entry name" value="SSB"/>
    <property type="match status" value="1"/>
</dbReference>
<dbReference type="CDD" id="cd04496">
    <property type="entry name" value="SSB_OBF"/>
    <property type="match status" value="1"/>
</dbReference>
<protein>
    <recommendedName>
        <fullName evidence="1">Single-stranded DNA-binding protein</fullName>
        <shortName evidence="1">SSB</shortName>
    </recommendedName>
</protein>
<dbReference type="InterPro" id="IPR011344">
    <property type="entry name" value="ssDNA-bd"/>
</dbReference>
<dbReference type="Gene3D" id="2.40.50.140">
    <property type="entry name" value="Nucleic acid-binding proteins"/>
    <property type="match status" value="1"/>
</dbReference>
<comment type="caution">
    <text evidence="1">Lacks conserved residue(s) required for the propagation of feature annotation.</text>
</comment>
<dbReference type="PANTHER" id="PTHR10302">
    <property type="entry name" value="SINGLE-STRANDED DNA-BINDING PROTEIN"/>
    <property type="match status" value="1"/>
</dbReference>
<dbReference type="STRING" id="1229726.GRFL_0895"/>
<dbReference type="Pfam" id="PF00436">
    <property type="entry name" value="SSB"/>
    <property type="match status" value="1"/>
</dbReference>
<dbReference type="NCBIfam" id="TIGR00621">
    <property type="entry name" value="ssb"/>
    <property type="match status" value="1"/>
</dbReference>
<evidence type="ECO:0000313" key="3">
    <source>
        <dbReference type="Proteomes" id="UP000186230"/>
    </source>
</evidence>